<reference evidence="2 3" key="1">
    <citation type="submission" date="2019-01" db="EMBL/GenBank/DDBJ databases">
        <title>Zoogloea oleivorans genome sequencing and assembly.</title>
        <authorList>
            <person name="Tancsics A."/>
            <person name="Farkas M."/>
            <person name="Kriszt B."/>
            <person name="Maroti G."/>
            <person name="Horvath B."/>
        </authorList>
    </citation>
    <scope>NUCLEOTIDE SEQUENCE [LARGE SCALE GENOMIC DNA]</scope>
    <source>
        <strain evidence="2 3">Buc</strain>
    </source>
</reference>
<dbReference type="AlphaFoldDB" id="A0A6C2D4J1"/>
<evidence type="ECO:0000256" key="1">
    <source>
        <dbReference type="SAM" id="MobiDB-lite"/>
    </source>
</evidence>
<sequence length="100" mass="10754">MERRQRTPARSAKGRLNAPEPARIEGLHLPHIEAFLEEGEITLGVMSPAGCVAIAADSSDALAMLKRRSGESLSDLLLRLDAAIAYALDEGDFIDEINAP</sequence>
<dbReference type="RefSeq" id="WP_148578128.1">
    <property type="nucleotide sequence ID" value="NZ_SDKK01000004.1"/>
</dbReference>
<accession>A0A6C2D4J1</accession>
<organism evidence="2 3">
    <name type="scientific">Zoogloea oleivorans</name>
    <dbReference type="NCBI Taxonomy" id="1552750"/>
    <lineage>
        <taxon>Bacteria</taxon>
        <taxon>Pseudomonadati</taxon>
        <taxon>Pseudomonadota</taxon>
        <taxon>Betaproteobacteria</taxon>
        <taxon>Rhodocyclales</taxon>
        <taxon>Zoogloeaceae</taxon>
        <taxon>Zoogloea</taxon>
    </lineage>
</organism>
<feature type="region of interest" description="Disordered" evidence="1">
    <location>
        <begin position="1"/>
        <end position="20"/>
    </location>
</feature>
<keyword evidence="3" id="KW-1185">Reference proteome</keyword>
<protein>
    <submittedName>
        <fullName evidence="2">Uncharacterized protein</fullName>
    </submittedName>
</protein>
<evidence type="ECO:0000313" key="2">
    <source>
        <dbReference type="EMBL" id="TYC60926.1"/>
    </source>
</evidence>
<dbReference type="Proteomes" id="UP000389128">
    <property type="component" value="Unassembled WGS sequence"/>
</dbReference>
<dbReference type="OrthoDB" id="8854303at2"/>
<gene>
    <name evidence="2" type="ORF">ETQ85_05925</name>
</gene>
<evidence type="ECO:0000313" key="3">
    <source>
        <dbReference type="Proteomes" id="UP000389128"/>
    </source>
</evidence>
<dbReference type="EMBL" id="SDKK01000004">
    <property type="protein sequence ID" value="TYC60926.1"/>
    <property type="molecule type" value="Genomic_DNA"/>
</dbReference>
<name>A0A6C2D4J1_9RHOO</name>
<comment type="caution">
    <text evidence="2">The sequence shown here is derived from an EMBL/GenBank/DDBJ whole genome shotgun (WGS) entry which is preliminary data.</text>
</comment>
<proteinExistence type="predicted"/>